<evidence type="ECO:0000313" key="3">
    <source>
        <dbReference type="Proteomes" id="UP001469553"/>
    </source>
</evidence>
<gene>
    <name evidence="2" type="ORF">AMECASPLE_021267</name>
</gene>
<organism evidence="2 3">
    <name type="scientific">Ameca splendens</name>
    <dbReference type="NCBI Taxonomy" id="208324"/>
    <lineage>
        <taxon>Eukaryota</taxon>
        <taxon>Metazoa</taxon>
        <taxon>Chordata</taxon>
        <taxon>Craniata</taxon>
        <taxon>Vertebrata</taxon>
        <taxon>Euteleostomi</taxon>
        <taxon>Actinopterygii</taxon>
        <taxon>Neopterygii</taxon>
        <taxon>Teleostei</taxon>
        <taxon>Neoteleostei</taxon>
        <taxon>Acanthomorphata</taxon>
        <taxon>Ovalentaria</taxon>
        <taxon>Atherinomorphae</taxon>
        <taxon>Cyprinodontiformes</taxon>
        <taxon>Goodeidae</taxon>
        <taxon>Ameca</taxon>
    </lineage>
</organism>
<accession>A0ABV0ZNB3</accession>
<protein>
    <submittedName>
        <fullName evidence="2">Uncharacterized protein</fullName>
    </submittedName>
</protein>
<reference evidence="2 3" key="1">
    <citation type="submission" date="2021-06" db="EMBL/GenBank/DDBJ databases">
        <authorList>
            <person name="Palmer J.M."/>
        </authorList>
    </citation>
    <scope>NUCLEOTIDE SEQUENCE [LARGE SCALE GENOMIC DNA]</scope>
    <source>
        <strain evidence="2 3">AS_MEX2019</strain>
        <tissue evidence="2">Muscle</tissue>
    </source>
</reference>
<dbReference type="EMBL" id="JAHRIP010067656">
    <property type="protein sequence ID" value="MEQ2307737.1"/>
    <property type="molecule type" value="Genomic_DNA"/>
</dbReference>
<keyword evidence="3" id="KW-1185">Reference proteome</keyword>
<evidence type="ECO:0000256" key="1">
    <source>
        <dbReference type="SAM" id="MobiDB-lite"/>
    </source>
</evidence>
<name>A0ABV0ZNB3_9TELE</name>
<evidence type="ECO:0000313" key="2">
    <source>
        <dbReference type="EMBL" id="MEQ2307737.1"/>
    </source>
</evidence>
<sequence>MRGQTSRQPIECDMQPIRKQDDRNMEGNSSELMYDFKRFWEIYRLMSECSLVKSVRVRCVVLAVGLDTTHCRTKPVISTIFYCHVWGFSGFENQPTNFKTLPCEQGIICQP</sequence>
<comment type="caution">
    <text evidence="2">The sequence shown here is derived from an EMBL/GenBank/DDBJ whole genome shotgun (WGS) entry which is preliminary data.</text>
</comment>
<proteinExistence type="predicted"/>
<dbReference type="Proteomes" id="UP001469553">
    <property type="component" value="Unassembled WGS sequence"/>
</dbReference>
<feature type="region of interest" description="Disordered" evidence="1">
    <location>
        <begin position="1"/>
        <end position="25"/>
    </location>
</feature>
<feature type="compositionally biased region" description="Basic and acidic residues" evidence="1">
    <location>
        <begin position="16"/>
        <end position="25"/>
    </location>
</feature>